<keyword evidence="9 12" id="KW-0411">Iron-sulfur</keyword>
<feature type="binding site" evidence="12">
    <location>
        <position position="239"/>
    </location>
    <ligand>
        <name>[2Fe-2S] cluster</name>
        <dbReference type="ChEBI" id="CHEBI:190135"/>
    </ligand>
</feature>
<feature type="domain" description="FAD-binding FR-type" evidence="13">
    <location>
        <begin position="21"/>
        <end position="118"/>
    </location>
</feature>
<dbReference type="RefSeq" id="WP_014483758.1">
    <property type="nucleotide sequence ID" value="NZ_AVQC01000017.1"/>
</dbReference>
<dbReference type="Proteomes" id="UP000036802">
    <property type="component" value="Unassembled WGS sequence"/>
</dbReference>
<dbReference type="InterPro" id="IPR037117">
    <property type="entry name" value="Dihydroorotate_DH_ele_sf"/>
</dbReference>
<comment type="cofactor">
    <cofactor evidence="11">
        <name>FAD</name>
        <dbReference type="ChEBI" id="CHEBI:57692"/>
    </cofactor>
    <text evidence="11">Binds 1 FAD per subunit.</text>
</comment>
<name>A0A0L7CVQ1_BIFBR</name>
<keyword evidence="4 12" id="KW-0001">2Fe-2S</keyword>
<evidence type="ECO:0000256" key="11">
    <source>
        <dbReference type="PIRSR" id="PIRSR006816-1"/>
    </source>
</evidence>
<evidence type="ECO:0000256" key="8">
    <source>
        <dbReference type="ARBA" id="ARBA00023004"/>
    </source>
</evidence>
<dbReference type="Gene3D" id="2.10.240.10">
    <property type="entry name" value="Dihydroorotate dehydrogenase, electron transfer subunit"/>
    <property type="match status" value="1"/>
</dbReference>
<comment type="caution">
    <text evidence="14">The sequence shown here is derived from an EMBL/GenBank/DDBJ whole genome shotgun (WGS) entry which is preliminary data.</text>
</comment>
<dbReference type="Pfam" id="PF10418">
    <property type="entry name" value="DHODB_Fe-S_bind"/>
    <property type="match status" value="1"/>
</dbReference>
<dbReference type="PANTHER" id="PTHR43513">
    <property type="entry name" value="DIHYDROOROTATE DEHYDROGENASE B (NAD(+)), ELECTRON TRANSFER SUBUNIT"/>
    <property type="match status" value="1"/>
</dbReference>
<gene>
    <name evidence="14" type="ORF">BBM1114_09540</name>
</gene>
<evidence type="ECO:0000259" key="13">
    <source>
        <dbReference type="PROSITE" id="PS51384"/>
    </source>
</evidence>
<keyword evidence="7" id="KW-0249">Electron transport</keyword>
<dbReference type="GO" id="GO:0006221">
    <property type="term" value="P:pyrimidine nucleotide biosynthetic process"/>
    <property type="evidence" value="ECO:0007669"/>
    <property type="project" value="InterPro"/>
</dbReference>
<dbReference type="InterPro" id="IPR017938">
    <property type="entry name" value="Riboflavin_synthase-like_b-brl"/>
</dbReference>
<dbReference type="EMBL" id="AVQC01000017">
    <property type="protein sequence ID" value="KOA63812.1"/>
    <property type="molecule type" value="Genomic_DNA"/>
</dbReference>
<dbReference type="InterPro" id="IPR012165">
    <property type="entry name" value="Cyt_c3_hydrogenase_gsu"/>
</dbReference>
<dbReference type="InterPro" id="IPR019480">
    <property type="entry name" value="Dihydroorotate_DH_Fe-S-bd"/>
</dbReference>
<evidence type="ECO:0000313" key="14">
    <source>
        <dbReference type="EMBL" id="KOA63812.1"/>
    </source>
</evidence>
<dbReference type="AlphaFoldDB" id="A0A0L7CVQ1"/>
<keyword evidence="8 12" id="KW-0408">Iron</keyword>
<dbReference type="Gene3D" id="2.40.30.10">
    <property type="entry name" value="Translation factors"/>
    <property type="match status" value="1"/>
</dbReference>
<organism evidence="14 15">
    <name type="scientific">Bifidobacterium breve MCC 1114</name>
    <dbReference type="NCBI Taxonomy" id="1365964"/>
    <lineage>
        <taxon>Bacteria</taxon>
        <taxon>Bacillati</taxon>
        <taxon>Actinomycetota</taxon>
        <taxon>Actinomycetes</taxon>
        <taxon>Bifidobacteriales</taxon>
        <taxon>Bifidobacteriaceae</taxon>
        <taxon>Bifidobacterium</taxon>
    </lineage>
</organism>
<evidence type="ECO:0000256" key="9">
    <source>
        <dbReference type="ARBA" id="ARBA00023014"/>
    </source>
</evidence>
<reference evidence="14 15" key="1">
    <citation type="journal article" date="2015" name="Int J Genomics">
        <title>Comparative Genomics Revealed Genetic Diversity and Species/Strain-Level Differences in Carbohydrate Metabolism of Three Probiotic Bifidobacterial Species.</title>
        <authorList>
            <person name="Odamaki T."/>
            <person name="Horigome A."/>
            <person name="Sugahara H."/>
            <person name="Hashikura N."/>
            <person name="Minami J."/>
            <person name="Xiao J.Z."/>
            <person name="Abe F."/>
        </authorList>
    </citation>
    <scope>NUCLEOTIDE SEQUENCE [LARGE SCALE GENOMIC DNA]</scope>
    <source>
        <strain evidence="14 15">MCC 1114</strain>
    </source>
</reference>
<evidence type="ECO:0000256" key="6">
    <source>
        <dbReference type="ARBA" id="ARBA00022827"/>
    </source>
</evidence>
<dbReference type="Gene3D" id="3.40.50.80">
    <property type="entry name" value="Nucleotide-binding domain of ferredoxin-NADP reductase (FNR) module"/>
    <property type="match status" value="1"/>
</dbReference>
<evidence type="ECO:0000313" key="15">
    <source>
        <dbReference type="Proteomes" id="UP000036802"/>
    </source>
</evidence>
<dbReference type="GO" id="GO:0046872">
    <property type="term" value="F:metal ion binding"/>
    <property type="evidence" value="ECO:0007669"/>
    <property type="project" value="UniProtKB-KW"/>
</dbReference>
<dbReference type="SUPFAM" id="SSF63380">
    <property type="entry name" value="Riboflavin synthase domain-like"/>
    <property type="match status" value="1"/>
</dbReference>
<dbReference type="InterPro" id="IPR050353">
    <property type="entry name" value="PyrK_electron_transfer"/>
</dbReference>
<evidence type="ECO:0000256" key="3">
    <source>
        <dbReference type="ARBA" id="ARBA00022630"/>
    </source>
</evidence>
<comment type="similarity">
    <text evidence="1">Belongs to the PyrK family.</text>
</comment>
<keyword evidence="6 11" id="KW-0274">FAD</keyword>
<dbReference type="CDD" id="cd06218">
    <property type="entry name" value="DHOD_e_trans"/>
    <property type="match status" value="1"/>
</dbReference>
<proteinExistence type="inferred from homology"/>
<accession>A0A0L7CVQ1</accession>
<keyword evidence="3 11" id="KW-0285">Flavoprotein</keyword>
<evidence type="ECO:0000256" key="7">
    <source>
        <dbReference type="ARBA" id="ARBA00022982"/>
    </source>
</evidence>
<keyword evidence="5 12" id="KW-0479">Metal-binding</keyword>
<evidence type="ECO:0000256" key="4">
    <source>
        <dbReference type="ARBA" id="ARBA00022714"/>
    </source>
</evidence>
<dbReference type="GO" id="GO:0051537">
    <property type="term" value="F:2 iron, 2 sulfur cluster binding"/>
    <property type="evidence" value="ECO:0007669"/>
    <property type="project" value="UniProtKB-KW"/>
</dbReference>
<feature type="binding site" evidence="12">
    <location>
        <position position="247"/>
    </location>
    <ligand>
        <name>[2Fe-2S] cluster</name>
        <dbReference type="ChEBI" id="CHEBI:190135"/>
    </ligand>
</feature>
<comment type="cofactor">
    <cofactor evidence="10">
        <name>[2Fe-2S] cluster</name>
        <dbReference type="ChEBI" id="CHEBI:190135"/>
    </cofactor>
</comment>
<evidence type="ECO:0000256" key="2">
    <source>
        <dbReference type="ARBA" id="ARBA00022448"/>
    </source>
</evidence>
<evidence type="ECO:0000256" key="12">
    <source>
        <dbReference type="PIRSR" id="PIRSR006816-2"/>
    </source>
</evidence>
<evidence type="ECO:0000256" key="5">
    <source>
        <dbReference type="ARBA" id="ARBA00022723"/>
    </source>
</evidence>
<dbReference type="SUPFAM" id="SSF52343">
    <property type="entry name" value="Ferredoxin reductase-like, C-terminal NADP-linked domain"/>
    <property type="match status" value="1"/>
</dbReference>
<feature type="binding site" evidence="11">
    <location>
        <begin position="93"/>
        <end position="94"/>
    </location>
    <ligand>
        <name>FAD</name>
        <dbReference type="ChEBI" id="CHEBI:57692"/>
    </ligand>
</feature>
<dbReference type="InterPro" id="IPR039261">
    <property type="entry name" value="FNR_nucleotide-bd"/>
</dbReference>
<protein>
    <submittedName>
        <fullName evidence="14">2-polyprenylphenol hydroxylase</fullName>
    </submittedName>
</protein>
<dbReference type="PIRSF" id="PIRSF006816">
    <property type="entry name" value="Cyc3_hyd_g"/>
    <property type="match status" value="1"/>
</dbReference>
<evidence type="ECO:0000256" key="10">
    <source>
        <dbReference type="ARBA" id="ARBA00034078"/>
    </source>
</evidence>
<dbReference type="PROSITE" id="PS51384">
    <property type="entry name" value="FAD_FR"/>
    <property type="match status" value="1"/>
</dbReference>
<dbReference type="PATRIC" id="fig|1365964.3.peg.1930"/>
<dbReference type="GO" id="GO:0016491">
    <property type="term" value="F:oxidoreductase activity"/>
    <property type="evidence" value="ECO:0007669"/>
    <property type="project" value="InterPro"/>
</dbReference>
<dbReference type="GO" id="GO:0050660">
    <property type="term" value="F:flavin adenine dinucleotide binding"/>
    <property type="evidence" value="ECO:0007669"/>
    <property type="project" value="InterPro"/>
</dbReference>
<dbReference type="PANTHER" id="PTHR43513:SF3">
    <property type="entry name" value="DIHYDROOROTATE DEHYDROGENASE B (NAD(+)), ELECTRON TRANSFER SUBUNIT-RELATED"/>
    <property type="match status" value="1"/>
</dbReference>
<feature type="binding site" evidence="12">
    <location>
        <position position="244"/>
    </location>
    <ligand>
        <name>[2Fe-2S] cluster</name>
        <dbReference type="ChEBI" id="CHEBI:190135"/>
    </ligand>
</feature>
<dbReference type="InterPro" id="IPR017927">
    <property type="entry name" value="FAD-bd_FR_type"/>
</dbReference>
<keyword evidence="2" id="KW-0813">Transport</keyword>
<comment type="cofactor">
    <cofactor evidence="12">
        <name>[2Fe-2S] cluster</name>
        <dbReference type="ChEBI" id="CHEBI:190135"/>
    </cofactor>
    <text evidence="12">Binds 1 [2Fe-2S] cluster per subunit.</text>
</comment>
<evidence type="ECO:0000256" key="1">
    <source>
        <dbReference type="ARBA" id="ARBA00006422"/>
    </source>
</evidence>
<sequence>MTTFTPTHDVVAEATAAGFFPPRHNVEITQVAELTDRVMRLTFRDPFIVSHAKPAQFVNLFTHDDFMLMPRPFGVSEVNGDEVSVIFAVVGHGTEQLAQLQAGDTVDVLGPLGRGFNLKEDANYILVGGGLGVPPLIYAAQRLAEHDASFATAVFGYRNDHFAEEYVSRYADWSWSIDDAEGNVVDLLNKLEQDDDLKAYDRKPIILSCGPLPMMKAVAAWAAERDIPAQLSMEQRMGCGYGTCVLCTIDTVDGRLKVCSDGPVFTREQLGWGE</sequence>
<feature type="binding site" evidence="12">
    <location>
        <position position="259"/>
    </location>
    <ligand>
        <name>[2Fe-2S] cluster</name>
        <dbReference type="ChEBI" id="CHEBI:190135"/>
    </ligand>
</feature>